<keyword evidence="3" id="KW-0238">DNA-binding</keyword>
<feature type="modified residue" description="4-aspartylphosphate" evidence="5">
    <location>
        <position position="57"/>
    </location>
</feature>
<dbReference type="CDD" id="cd17535">
    <property type="entry name" value="REC_NarL-like"/>
    <property type="match status" value="1"/>
</dbReference>
<dbReference type="PANTHER" id="PTHR43214:SF24">
    <property type="entry name" value="TRANSCRIPTIONAL REGULATORY PROTEIN NARL-RELATED"/>
    <property type="match status" value="1"/>
</dbReference>
<dbReference type="PRINTS" id="PR00038">
    <property type="entry name" value="HTHLUXR"/>
</dbReference>
<dbReference type="SMART" id="SM00448">
    <property type="entry name" value="REC"/>
    <property type="match status" value="1"/>
</dbReference>
<dbReference type="InterPro" id="IPR039420">
    <property type="entry name" value="WalR-like"/>
</dbReference>
<dbReference type="PROSITE" id="PS50043">
    <property type="entry name" value="HTH_LUXR_2"/>
    <property type="match status" value="1"/>
</dbReference>
<dbReference type="Pfam" id="PF00072">
    <property type="entry name" value="Response_reg"/>
    <property type="match status" value="1"/>
</dbReference>
<gene>
    <name evidence="8" type="ORF">ACFO3S_04055</name>
</gene>
<dbReference type="RefSeq" id="WP_378092542.1">
    <property type="nucleotide sequence ID" value="NZ_JBHSEP010000002.1"/>
</dbReference>
<name>A0ABV9FB24_9BACL</name>
<protein>
    <submittedName>
        <fullName evidence="8">Response regulator</fullName>
    </submittedName>
</protein>
<dbReference type="PROSITE" id="PS00622">
    <property type="entry name" value="HTH_LUXR_1"/>
    <property type="match status" value="1"/>
</dbReference>
<dbReference type="PANTHER" id="PTHR43214">
    <property type="entry name" value="TWO-COMPONENT RESPONSE REGULATOR"/>
    <property type="match status" value="1"/>
</dbReference>
<dbReference type="Gene3D" id="3.40.50.2300">
    <property type="match status" value="1"/>
</dbReference>
<evidence type="ECO:0000313" key="9">
    <source>
        <dbReference type="Proteomes" id="UP001596028"/>
    </source>
</evidence>
<dbReference type="InterPro" id="IPR000792">
    <property type="entry name" value="Tscrpt_reg_LuxR_C"/>
</dbReference>
<dbReference type="Pfam" id="PF00196">
    <property type="entry name" value="GerE"/>
    <property type="match status" value="1"/>
</dbReference>
<dbReference type="InterPro" id="IPR058245">
    <property type="entry name" value="NreC/VraR/RcsB-like_REC"/>
</dbReference>
<dbReference type="SUPFAM" id="SSF46894">
    <property type="entry name" value="C-terminal effector domain of the bipartite response regulators"/>
    <property type="match status" value="1"/>
</dbReference>
<evidence type="ECO:0000256" key="2">
    <source>
        <dbReference type="ARBA" id="ARBA00023015"/>
    </source>
</evidence>
<keyword evidence="4" id="KW-0804">Transcription</keyword>
<dbReference type="SUPFAM" id="SSF52172">
    <property type="entry name" value="CheY-like"/>
    <property type="match status" value="1"/>
</dbReference>
<organism evidence="8 9">
    <name type="scientific">Cohnella hongkongensis</name>
    <dbReference type="NCBI Taxonomy" id="178337"/>
    <lineage>
        <taxon>Bacteria</taxon>
        <taxon>Bacillati</taxon>
        <taxon>Bacillota</taxon>
        <taxon>Bacilli</taxon>
        <taxon>Bacillales</taxon>
        <taxon>Paenibacillaceae</taxon>
        <taxon>Cohnella</taxon>
    </lineage>
</organism>
<proteinExistence type="predicted"/>
<evidence type="ECO:0000256" key="1">
    <source>
        <dbReference type="ARBA" id="ARBA00022553"/>
    </source>
</evidence>
<evidence type="ECO:0000313" key="8">
    <source>
        <dbReference type="EMBL" id="MFC4597399.1"/>
    </source>
</evidence>
<dbReference type="CDD" id="cd06170">
    <property type="entry name" value="LuxR_C_like"/>
    <property type="match status" value="1"/>
</dbReference>
<comment type="caution">
    <text evidence="8">The sequence shown here is derived from an EMBL/GenBank/DDBJ whole genome shotgun (WGS) entry which is preliminary data.</text>
</comment>
<dbReference type="InterPro" id="IPR016032">
    <property type="entry name" value="Sig_transdc_resp-reg_C-effctor"/>
</dbReference>
<evidence type="ECO:0000256" key="4">
    <source>
        <dbReference type="ARBA" id="ARBA00023163"/>
    </source>
</evidence>
<feature type="domain" description="HTH luxR-type" evidence="6">
    <location>
        <begin position="146"/>
        <end position="211"/>
    </location>
</feature>
<dbReference type="SMART" id="SM00421">
    <property type="entry name" value="HTH_LUXR"/>
    <property type="match status" value="1"/>
</dbReference>
<sequence length="215" mass="23435">METQLRILVADDHPLFREGVRNVVDSTEGMTVVGEAASGEEAVKLALELRPDVILMDIRMPGLNGIEATARIRSADDSVRVLMLTMFKDDDSVIFGMKAGASGYILKDADKEDIVRAIRVVAAGEAIFGGDIASRLIAYAVHPASRMDQYPELTDREKEVLRLMVDGCSNAEISGKLKLSSKTVSNYVSAILNKLQAPDRASAIHLVRQSRQSHP</sequence>
<dbReference type="PROSITE" id="PS50110">
    <property type="entry name" value="RESPONSE_REGULATORY"/>
    <property type="match status" value="1"/>
</dbReference>
<evidence type="ECO:0000259" key="6">
    <source>
        <dbReference type="PROSITE" id="PS50043"/>
    </source>
</evidence>
<feature type="domain" description="Response regulatory" evidence="7">
    <location>
        <begin position="6"/>
        <end position="122"/>
    </location>
</feature>
<evidence type="ECO:0000259" key="7">
    <source>
        <dbReference type="PROSITE" id="PS50110"/>
    </source>
</evidence>
<dbReference type="InterPro" id="IPR011006">
    <property type="entry name" value="CheY-like_superfamily"/>
</dbReference>
<dbReference type="EMBL" id="JBHSEP010000002">
    <property type="protein sequence ID" value="MFC4597399.1"/>
    <property type="molecule type" value="Genomic_DNA"/>
</dbReference>
<accession>A0ABV9FB24</accession>
<reference evidence="9" key="1">
    <citation type="journal article" date="2019" name="Int. J. Syst. Evol. Microbiol.">
        <title>The Global Catalogue of Microorganisms (GCM) 10K type strain sequencing project: providing services to taxonomists for standard genome sequencing and annotation.</title>
        <authorList>
            <consortium name="The Broad Institute Genomics Platform"/>
            <consortium name="The Broad Institute Genome Sequencing Center for Infectious Disease"/>
            <person name="Wu L."/>
            <person name="Ma J."/>
        </authorList>
    </citation>
    <scope>NUCLEOTIDE SEQUENCE [LARGE SCALE GENOMIC DNA]</scope>
    <source>
        <strain evidence="9">CCUG 49571</strain>
    </source>
</reference>
<keyword evidence="1 5" id="KW-0597">Phosphoprotein</keyword>
<evidence type="ECO:0000256" key="3">
    <source>
        <dbReference type="ARBA" id="ARBA00023125"/>
    </source>
</evidence>
<keyword evidence="9" id="KW-1185">Reference proteome</keyword>
<keyword evidence="2" id="KW-0805">Transcription regulation</keyword>
<dbReference type="Proteomes" id="UP001596028">
    <property type="component" value="Unassembled WGS sequence"/>
</dbReference>
<evidence type="ECO:0000256" key="5">
    <source>
        <dbReference type="PROSITE-ProRule" id="PRU00169"/>
    </source>
</evidence>
<dbReference type="InterPro" id="IPR001789">
    <property type="entry name" value="Sig_transdc_resp-reg_receiver"/>
</dbReference>